<dbReference type="OrthoDB" id="119951at2"/>
<feature type="region of interest" description="Disordered" evidence="2">
    <location>
        <begin position="393"/>
        <end position="448"/>
    </location>
</feature>
<evidence type="ECO:0000313" key="5">
    <source>
        <dbReference type="EMBL" id="SFS04353.1"/>
    </source>
</evidence>
<dbReference type="SUPFAM" id="SSF56601">
    <property type="entry name" value="beta-lactamase/transpeptidase-like"/>
    <property type="match status" value="1"/>
</dbReference>
<feature type="domain" description="Beta-lactamase-related" evidence="4">
    <location>
        <begin position="55"/>
        <end position="368"/>
    </location>
</feature>
<evidence type="ECO:0000256" key="3">
    <source>
        <dbReference type="SAM" id="SignalP"/>
    </source>
</evidence>
<dbReference type="InterPro" id="IPR012338">
    <property type="entry name" value="Beta-lactam/transpept-like"/>
</dbReference>
<feature type="chain" id="PRO_5011717034" evidence="3">
    <location>
        <begin position="35"/>
        <end position="448"/>
    </location>
</feature>
<evidence type="ECO:0000256" key="1">
    <source>
        <dbReference type="ARBA" id="ARBA00038473"/>
    </source>
</evidence>
<feature type="signal peptide" evidence="3">
    <location>
        <begin position="1"/>
        <end position="34"/>
    </location>
</feature>
<reference evidence="5 6" key="1">
    <citation type="submission" date="2016-10" db="EMBL/GenBank/DDBJ databases">
        <authorList>
            <person name="de Groot N.N."/>
        </authorList>
    </citation>
    <scope>NUCLEOTIDE SEQUENCE [LARGE SCALE GENOMIC DNA]</scope>
    <source>
        <strain evidence="5 6">DSM 21001</strain>
    </source>
</reference>
<dbReference type="EMBL" id="FOZL01000001">
    <property type="protein sequence ID" value="SFS04353.1"/>
    <property type="molecule type" value="Genomic_DNA"/>
</dbReference>
<keyword evidence="5" id="KW-0645">Protease</keyword>
<evidence type="ECO:0000259" key="4">
    <source>
        <dbReference type="Pfam" id="PF00144"/>
    </source>
</evidence>
<dbReference type="InterPro" id="IPR001466">
    <property type="entry name" value="Beta-lactam-related"/>
</dbReference>
<feature type="compositionally biased region" description="Polar residues" evidence="2">
    <location>
        <begin position="435"/>
        <end position="448"/>
    </location>
</feature>
<dbReference type="GO" id="GO:0004180">
    <property type="term" value="F:carboxypeptidase activity"/>
    <property type="evidence" value="ECO:0007669"/>
    <property type="project" value="UniProtKB-KW"/>
</dbReference>
<name>A0A1I6LLR9_9BACT</name>
<dbReference type="Pfam" id="PF00144">
    <property type="entry name" value="Beta-lactamase"/>
    <property type="match status" value="1"/>
</dbReference>
<dbReference type="STRING" id="474950.SAMN05421771_0904"/>
<keyword evidence="5" id="KW-0121">Carboxypeptidase</keyword>
<dbReference type="NCBIfam" id="NF007943">
    <property type="entry name" value="PRK10662.1"/>
    <property type="match status" value="1"/>
</dbReference>
<dbReference type="PANTHER" id="PTHR22935:SF95">
    <property type="entry name" value="BETA-LACTAMASE-LIKE 1-RELATED"/>
    <property type="match status" value="1"/>
</dbReference>
<dbReference type="AlphaFoldDB" id="A0A1I6LLR9"/>
<comment type="similarity">
    <text evidence="1">Belongs to the beta-lactamase family.</text>
</comment>
<dbReference type="InterPro" id="IPR051478">
    <property type="entry name" value="Beta-lactamase-like_AB/R"/>
</dbReference>
<keyword evidence="3" id="KW-0732">Signal</keyword>
<dbReference type="Proteomes" id="UP000199024">
    <property type="component" value="Unassembled WGS sequence"/>
</dbReference>
<evidence type="ECO:0000256" key="2">
    <source>
        <dbReference type="SAM" id="MobiDB-lite"/>
    </source>
</evidence>
<feature type="compositionally biased region" description="Low complexity" evidence="2">
    <location>
        <begin position="414"/>
        <end position="427"/>
    </location>
</feature>
<evidence type="ECO:0000313" key="6">
    <source>
        <dbReference type="Proteomes" id="UP000199024"/>
    </source>
</evidence>
<gene>
    <name evidence="5" type="ORF">SAMN05421771_0904</name>
</gene>
<keyword evidence="5" id="KW-0378">Hydrolase</keyword>
<organism evidence="5 6">
    <name type="scientific">Granulicella pectinivorans</name>
    <dbReference type="NCBI Taxonomy" id="474950"/>
    <lineage>
        <taxon>Bacteria</taxon>
        <taxon>Pseudomonadati</taxon>
        <taxon>Acidobacteriota</taxon>
        <taxon>Terriglobia</taxon>
        <taxon>Terriglobales</taxon>
        <taxon>Acidobacteriaceae</taxon>
        <taxon>Granulicella</taxon>
    </lineage>
</organism>
<keyword evidence="6" id="KW-1185">Reference proteome</keyword>
<dbReference type="PANTHER" id="PTHR22935">
    <property type="entry name" value="PENICILLIN-BINDING PROTEIN"/>
    <property type="match status" value="1"/>
</dbReference>
<protein>
    <submittedName>
        <fullName evidence="5">D-alanyl-D-alanine-carboxypeptidase / D-alanyl-D-alanine-endopeptidase</fullName>
    </submittedName>
</protein>
<sequence length="448" mass="47356">MGPAYHSVTAARAKRFSLLVLPLLWALGGASLHAQQVPPLVTADALGAQIYTATASTGMVMVVVRDGDVFVQEYGETSPGSGQKPNEHSLVRLCSLSKIIATDLLNKLVVDGTVHFTDTLQHFAPTGGHVPTLTLHGPVVRAMTLGDLATHTSGLPREVGPTPRGVSYFAYPDHETRWAWLAKQKLATTPGTYSSYSNIGFALLGDALEEASGKPYAELFAERTAKPLGLTETTLSPTPEQCGRLMAGAHRSDACGDTQASAGAGGMYSTAADMTLWLKYLLGLPGVPVHQNSAAQAVYVDPLQLKGTKGLDHAGQPTGIGLGWLRLGYPGDPSMIIQKTGGGGGFTTYIALDPARHAGVFVAATDGTHFTHTHMFQQINNLLLAVSGLPAQPLPVDPEPVPAHRLRDSKRTRSSSPHSNVSHSVTPRARAKVGTTHQGRASRRQPSQ</sequence>
<accession>A0A1I6LLR9</accession>
<dbReference type="RefSeq" id="WP_089836996.1">
    <property type="nucleotide sequence ID" value="NZ_FOZL01000001.1"/>
</dbReference>
<dbReference type="Gene3D" id="3.40.710.10">
    <property type="entry name" value="DD-peptidase/beta-lactamase superfamily"/>
    <property type="match status" value="1"/>
</dbReference>
<proteinExistence type="inferred from homology"/>